<evidence type="ECO:0000256" key="7">
    <source>
        <dbReference type="ARBA" id="ARBA00023170"/>
    </source>
</evidence>
<keyword evidence="11" id="KW-1185">Reference proteome</keyword>
<dbReference type="InterPro" id="IPR027417">
    <property type="entry name" value="P-loop_NTPase"/>
</dbReference>
<sequence length="622" mass="68473">MLDNFTIFARGGIILFSWSAVALKGNPIDALISTVLLEERSGQQSFPFTSGSTKYVLKWTFSNELGLVFVAVYQSILQVLYVEDLLNQVKSAFVAKYKPGTLEYPEFVDEFQRMLNEQEQRADEIRKNRAEAAKKTRSQTQQQIQGSKRQDSQTPPKKGKGSVESSKSNGSSNGNGALSEVDETAVVENSSAKAFDISKLQKRGSNKSPAKGKGSKDEPPKPSDKKPKQMRKWEDSKPSPDEKLDFSVVKPGDSADDSAPLDRVYMGKSGMDVEEEEEEEDDDEDDDDDEEEDEAASTGKGVASSSGKRGWLSSMLRGVVGTESLEEDDLSPVLQELKSRLMAKNVASEIAEKLCDSVSSGLLGKRQSSFTRVASTVKTAMHDALVRILTPRRTTDILREVQASKEKGQPYSIVFIGVNGVGKSTNLAKVAYWLLQHDMKVMIAACDTFRAGAVEQLRTHCRRLEATSGQQVSLFERGYEKDPAAVAFEAMRQAKKEKCDVLLIDTAGRMQDNKPLMEALSKLIDLNKPDLALFVGEALVGNDAVDQLKKFNAWLTDLSTAPTPRLVDGIVLTKFDTVDEKVGAALSMVYESRAPIMFVGCGQTYSDLRKLNVKHIVSSLLR</sequence>
<dbReference type="InterPro" id="IPR036225">
    <property type="entry name" value="SRP/SRP_N"/>
</dbReference>
<dbReference type="InterPro" id="IPR007222">
    <property type="entry name" value="Sig_recog_particle_rcpt_asu_N"/>
</dbReference>
<keyword evidence="7" id="KW-0675">Receptor</keyword>
<dbReference type="PROSITE" id="PS00300">
    <property type="entry name" value="SRP54"/>
    <property type="match status" value="1"/>
</dbReference>
<dbReference type="Proteomes" id="UP001190700">
    <property type="component" value="Unassembled WGS sequence"/>
</dbReference>
<dbReference type="SMART" id="SM00382">
    <property type="entry name" value="AAA"/>
    <property type="match status" value="1"/>
</dbReference>
<reference evidence="10 11" key="1">
    <citation type="journal article" date="2015" name="Genome Biol. Evol.">
        <title>Comparative Genomics of a Bacterivorous Green Alga Reveals Evolutionary Causalities and Consequences of Phago-Mixotrophic Mode of Nutrition.</title>
        <authorList>
            <person name="Burns J.A."/>
            <person name="Paasch A."/>
            <person name="Narechania A."/>
            <person name="Kim E."/>
        </authorList>
    </citation>
    <scope>NUCLEOTIDE SEQUENCE [LARGE SCALE GENOMIC DNA]</scope>
    <source>
        <strain evidence="10 11">PLY_AMNH</strain>
    </source>
</reference>
<comment type="similarity">
    <text evidence="2">Belongs to the GTP-binding SRP family.</text>
</comment>
<evidence type="ECO:0000256" key="6">
    <source>
        <dbReference type="ARBA" id="ARBA00023136"/>
    </source>
</evidence>
<dbReference type="InterPro" id="IPR000897">
    <property type="entry name" value="SRP54_GTPase_dom"/>
</dbReference>
<gene>
    <name evidence="10" type="ORF">CYMTET_4462</name>
</gene>
<dbReference type="SMART" id="SM00962">
    <property type="entry name" value="SRP54"/>
    <property type="match status" value="1"/>
</dbReference>
<dbReference type="CDD" id="cd14826">
    <property type="entry name" value="SR_alpha_SRX"/>
    <property type="match status" value="1"/>
</dbReference>
<protein>
    <recommendedName>
        <fullName evidence="9">SRP54-type proteins GTP-binding domain-containing protein</fullName>
    </recommendedName>
</protein>
<dbReference type="InterPro" id="IPR011012">
    <property type="entry name" value="Longin-like_dom_sf"/>
</dbReference>
<dbReference type="GO" id="GO:0006614">
    <property type="term" value="P:SRP-dependent cotranslational protein targeting to membrane"/>
    <property type="evidence" value="ECO:0007669"/>
    <property type="project" value="InterPro"/>
</dbReference>
<name>A0AAE0H153_9CHLO</name>
<keyword evidence="6" id="KW-0472">Membrane</keyword>
<dbReference type="PANTHER" id="PTHR43134:SF1">
    <property type="entry name" value="SIGNAL RECOGNITION PARTICLE RECEPTOR SUBUNIT ALPHA"/>
    <property type="match status" value="1"/>
</dbReference>
<dbReference type="GO" id="GO:0005785">
    <property type="term" value="C:signal recognition particle receptor complex"/>
    <property type="evidence" value="ECO:0007669"/>
    <property type="project" value="InterPro"/>
</dbReference>
<dbReference type="GO" id="GO:0006886">
    <property type="term" value="P:intracellular protein transport"/>
    <property type="evidence" value="ECO:0007669"/>
    <property type="project" value="InterPro"/>
</dbReference>
<dbReference type="Pfam" id="PF00448">
    <property type="entry name" value="SRP54"/>
    <property type="match status" value="1"/>
</dbReference>
<dbReference type="Pfam" id="PF04086">
    <property type="entry name" value="SRP-alpha_N"/>
    <property type="match status" value="1"/>
</dbReference>
<feature type="domain" description="SRP54-type proteins GTP-binding" evidence="9">
    <location>
        <begin position="595"/>
        <end position="608"/>
    </location>
</feature>
<dbReference type="GO" id="GO:0005047">
    <property type="term" value="F:signal recognition particle binding"/>
    <property type="evidence" value="ECO:0007669"/>
    <property type="project" value="InterPro"/>
</dbReference>
<dbReference type="SUPFAM" id="SSF47364">
    <property type="entry name" value="Domain of the SRP/SRP receptor G-proteins"/>
    <property type="match status" value="1"/>
</dbReference>
<dbReference type="Gene3D" id="3.40.50.300">
    <property type="entry name" value="P-loop containing nucleotide triphosphate hydrolases"/>
    <property type="match status" value="1"/>
</dbReference>
<dbReference type="SMART" id="SM00963">
    <property type="entry name" value="SRP54_N"/>
    <property type="match status" value="1"/>
</dbReference>
<comment type="subcellular location">
    <subcellularLocation>
        <location evidence="1">Endoplasmic reticulum membrane</location>
        <topology evidence="1">Peripheral membrane protein</topology>
        <orientation evidence="1">Cytoplasmic side</orientation>
    </subcellularLocation>
</comment>
<dbReference type="InterPro" id="IPR013822">
    <property type="entry name" value="Signal_recog_particl_SRP54_hlx"/>
</dbReference>
<evidence type="ECO:0000256" key="3">
    <source>
        <dbReference type="ARBA" id="ARBA00022741"/>
    </source>
</evidence>
<dbReference type="CDD" id="cd17876">
    <property type="entry name" value="SRalpha_C"/>
    <property type="match status" value="1"/>
</dbReference>
<dbReference type="Gene3D" id="3.30.450.60">
    <property type="match status" value="1"/>
</dbReference>
<dbReference type="GO" id="GO:0005525">
    <property type="term" value="F:GTP binding"/>
    <property type="evidence" value="ECO:0007669"/>
    <property type="project" value="UniProtKB-KW"/>
</dbReference>
<dbReference type="Pfam" id="PF02881">
    <property type="entry name" value="SRP54_N"/>
    <property type="match status" value="1"/>
</dbReference>
<proteinExistence type="inferred from homology"/>
<feature type="region of interest" description="Disordered" evidence="8">
    <location>
        <begin position="196"/>
        <end position="309"/>
    </location>
</feature>
<evidence type="ECO:0000256" key="8">
    <source>
        <dbReference type="SAM" id="MobiDB-lite"/>
    </source>
</evidence>
<keyword evidence="4" id="KW-0256">Endoplasmic reticulum</keyword>
<dbReference type="AlphaFoldDB" id="A0AAE0H153"/>
<evidence type="ECO:0000256" key="4">
    <source>
        <dbReference type="ARBA" id="ARBA00022824"/>
    </source>
</evidence>
<dbReference type="InterPro" id="IPR003593">
    <property type="entry name" value="AAA+_ATPase"/>
</dbReference>
<evidence type="ECO:0000256" key="1">
    <source>
        <dbReference type="ARBA" id="ARBA00004397"/>
    </source>
</evidence>
<evidence type="ECO:0000259" key="9">
    <source>
        <dbReference type="PROSITE" id="PS00300"/>
    </source>
</evidence>
<comment type="caution">
    <text evidence="10">The sequence shown here is derived from an EMBL/GenBank/DDBJ whole genome shotgun (WGS) entry which is preliminary data.</text>
</comment>
<dbReference type="EMBL" id="LGRX02000626">
    <property type="protein sequence ID" value="KAK3288052.1"/>
    <property type="molecule type" value="Genomic_DNA"/>
</dbReference>
<evidence type="ECO:0000256" key="5">
    <source>
        <dbReference type="ARBA" id="ARBA00023134"/>
    </source>
</evidence>
<evidence type="ECO:0000313" key="10">
    <source>
        <dbReference type="EMBL" id="KAK3288052.1"/>
    </source>
</evidence>
<organism evidence="10 11">
    <name type="scientific">Cymbomonas tetramitiformis</name>
    <dbReference type="NCBI Taxonomy" id="36881"/>
    <lineage>
        <taxon>Eukaryota</taxon>
        <taxon>Viridiplantae</taxon>
        <taxon>Chlorophyta</taxon>
        <taxon>Pyramimonadophyceae</taxon>
        <taxon>Pyramimonadales</taxon>
        <taxon>Pyramimonadaceae</taxon>
        <taxon>Cymbomonas</taxon>
    </lineage>
</organism>
<evidence type="ECO:0000313" key="11">
    <source>
        <dbReference type="Proteomes" id="UP001190700"/>
    </source>
</evidence>
<feature type="compositionally biased region" description="Acidic residues" evidence="8">
    <location>
        <begin position="272"/>
        <end position="295"/>
    </location>
</feature>
<dbReference type="PANTHER" id="PTHR43134">
    <property type="entry name" value="SIGNAL RECOGNITION PARTICLE RECEPTOR SUBUNIT ALPHA"/>
    <property type="match status" value="1"/>
</dbReference>
<dbReference type="InterPro" id="IPR042101">
    <property type="entry name" value="SRP54_N_sf"/>
</dbReference>
<dbReference type="SUPFAM" id="SSF52540">
    <property type="entry name" value="P-loop containing nucleoside triphosphate hydrolases"/>
    <property type="match status" value="1"/>
</dbReference>
<evidence type="ECO:0000256" key="2">
    <source>
        <dbReference type="ARBA" id="ARBA00008531"/>
    </source>
</evidence>
<feature type="compositionally biased region" description="Polar residues" evidence="8">
    <location>
        <begin position="138"/>
        <end position="155"/>
    </location>
</feature>
<feature type="compositionally biased region" description="Basic and acidic residues" evidence="8">
    <location>
        <begin position="214"/>
        <end position="245"/>
    </location>
</feature>
<feature type="compositionally biased region" description="Low complexity" evidence="8">
    <location>
        <begin position="162"/>
        <end position="176"/>
    </location>
</feature>
<feature type="region of interest" description="Disordered" evidence="8">
    <location>
        <begin position="119"/>
        <end position="181"/>
    </location>
</feature>
<dbReference type="FunFam" id="3.40.50.300:FF:000188">
    <property type="entry name" value="signal recognition particle receptor subunit alpha"/>
    <property type="match status" value="1"/>
</dbReference>
<keyword evidence="3" id="KW-0547">Nucleotide-binding</keyword>
<accession>A0AAE0H153</accession>
<dbReference type="GO" id="GO:0003924">
    <property type="term" value="F:GTPase activity"/>
    <property type="evidence" value="ECO:0007669"/>
    <property type="project" value="InterPro"/>
</dbReference>
<keyword evidence="5" id="KW-0342">GTP-binding</keyword>
<dbReference type="Gene3D" id="1.20.120.140">
    <property type="entry name" value="Signal recognition particle SRP54, nucleotide-binding domain"/>
    <property type="match status" value="1"/>
</dbReference>
<feature type="compositionally biased region" description="Basic and acidic residues" evidence="8">
    <location>
        <begin position="119"/>
        <end position="134"/>
    </location>
</feature>
<dbReference type="SUPFAM" id="SSF64356">
    <property type="entry name" value="SNARE-like"/>
    <property type="match status" value="1"/>
</dbReference>